<sequence>MAGERDDGFRRAGRPLPKGESFFTPGAGQLRRSIEQASAVPLVWLHQAPRWILPVAMAGVFIAGLLLSGPLGGVLLVALAAFIGWLAFLAWPSLRSGERLMRVVVVAGLAAMGVIQAVA</sequence>
<evidence type="ECO:0000256" key="1">
    <source>
        <dbReference type="SAM" id="MobiDB-lite"/>
    </source>
</evidence>
<gene>
    <name evidence="3" type="ORF">O4J56_21795</name>
</gene>
<comment type="caution">
    <text evidence="3">The sequence shown here is derived from an EMBL/GenBank/DDBJ whole genome shotgun (WGS) entry which is preliminary data.</text>
</comment>
<evidence type="ECO:0000256" key="2">
    <source>
        <dbReference type="SAM" id="Phobius"/>
    </source>
</evidence>
<feature type="region of interest" description="Disordered" evidence="1">
    <location>
        <begin position="1"/>
        <end position="24"/>
    </location>
</feature>
<evidence type="ECO:0000313" key="4">
    <source>
        <dbReference type="Proteomes" id="UP001527866"/>
    </source>
</evidence>
<dbReference type="Proteomes" id="UP001527866">
    <property type="component" value="Unassembled WGS sequence"/>
</dbReference>
<protein>
    <submittedName>
        <fullName evidence="3">Uncharacterized protein</fullName>
    </submittedName>
</protein>
<dbReference type="InterPro" id="IPR046549">
    <property type="entry name" value="DUF6703"/>
</dbReference>
<keyword evidence="2" id="KW-0472">Membrane</keyword>
<accession>A0ABT4U8L9</accession>
<evidence type="ECO:0000313" key="3">
    <source>
        <dbReference type="EMBL" id="MDA2813294.1"/>
    </source>
</evidence>
<feature type="transmembrane region" description="Helical" evidence="2">
    <location>
        <begin position="74"/>
        <end position="94"/>
    </location>
</feature>
<dbReference type="Pfam" id="PF20444">
    <property type="entry name" value="DUF6703"/>
    <property type="match status" value="1"/>
</dbReference>
<proteinExistence type="predicted"/>
<keyword evidence="4" id="KW-1185">Reference proteome</keyword>
<keyword evidence="2" id="KW-1133">Transmembrane helix</keyword>
<keyword evidence="2" id="KW-0812">Transmembrane</keyword>
<feature type="transmembrane region" description="Helical" evidence="2">
    <location>
        <begin position="100"/>
        <end position="118"/>
    </location>
</feature>
<name>A0ABT4U8L9_9ACTN</name>
<organism evidence="3 4">
    <name type="scientific">Nocardiopsis endophytica</name>
    <dbReference type="NCBI Taxonomy" id="3018445"/>
    <lineage>
        <taxon>Bacteria</taxon>
        <taxon>Bacillati</taxon>
        <taxon>Actinomycetota</taxon>
        <taxon>Actinomycetes</taxon>
        <taxon>Streptosporangiales</taxon>
        <taxon>Nocardiopsidaceae</taxon>
        <taxon>Nocardiopsis</taxon>
    </lineage>
</organism>
<reference evidence="3 4" key="1">
    <citation type="submission" date="2023-01" db="EMBL/GenBank/DDBJ databases">
        <title>Draft genome sequence of Nocardiopsis sp. RSe5-2 isolated from halophytes.</title>
        <authorList>
            <person name="Duangmal K."/>
            <person name="Chantavorakit T."/>
        </authorList>
    </citation>
    <scope>NUCLEOTIDE SEQUENCE [LARGE SCALE GENOMIC DNA]</scope>
    <source>
        <strain evidence="3 4">RSe5-2</strain>
    </source>
</reference>
<feature type="compositionally biased region" description="Basic and acidic residues" evidence="1">
    <location>
        <begin position="1"/>
        <end position="10"/>
    </location>
</feature>
<feature type="transmembrane region" description="Helical" evidence="2">
    <location>
        <begin position="51"/>
        <end position="67"/>
    </location>
</feature>
<dbReference type="EMBL" id="JAQFWQ010000073">
    <property type="protein sequence ID" value="MDA2813294.1"/>
    <property type="molecule type" value="Genomic_DNA"/>
</dbReference>
<dbReference type="RefSeq" id="WP_270688215.1">
    <property type="nucleotide sequence ID" value="NZ_JAQFWQ010000073.1"/>
</dbReference>